<keyword evidence="4 5" id="KW-0418">Kinase</keyword>
<dbReference type="InterPro" id="IPR027417">
    <property type="entry name" value="P-loop_NTPase"/>
</dbReference>
<comment type="caution">
    <text evidence="7">The sequence shown here is derived from an EMBL/GenBank/DDBJ whole genome shotgun (WGS) entry which is preliminary data.</text>
</comment>
<feature type="domain" description="Phosphoribulokinase/uridine kinase" evidence="6">
    <location>
        <begin position="5"/>
        <end position="187"/>
    </location>
</feature>
<accession>A0A844GHE1</accession>
<dbReference type="GO" id="GO:0044206">
    <property type="term" value="P:UMP salvage"/>
    <property type="evidence" value="ECO:0007669"/>
    <property type="project" value="UniProtKB-UniPathway"/>
</dbReference>
<keyword evidence="3 5" id="KW-0547">Nucleotide-binding</keyword>
<dbReference type="GO" id="GO:0005737">
    <property type="term" value="C:cytoplasm"/>
    <property type="evidence" value="ECO:0007669"/>
    <property type="project" value="UniProtKB-SubCell"/>
</dbReference>
<dbReference type="RefSeq" id="WP_154779593.1">
    <property type="nucleotide sequence ID" value="NZ_WMBC01000001.1"/>
</dbReference>
<dbReference type="SUPFAM" id="SSF52540">
    <property type="entry name" value="P-loop containing nucleoside triphosphate hydrolases"/>
    <property type="match status" value="1"/>
</dbReference>
<evidence type="ECO:0000256" key="1">
    <source>
        <dbReference type="ARBA" id="ARBA00004690"/>
    </source>
</evidence>
<organism evidence="7 8">
    <name type="scientific">Blautia luti DSM 14534 = JCM 17040</name>
    <dbReference type="NCBI Taxonomy" id="649762"/>
    <lineage>
        <taxon>Bacteria</taxon>
        <taxon>Bacillati</taxon>
        <taxon>Bacillota</taxon>
        <taxon>Clostridia</taxon>
        <taxon>Lachnospirales</taxon>
        <taxon>Lachnospiraceae</taxon>
        <taxon>Blautia</taxon>
    </lineage>
</organism>
<evidence type="ECO:0000313" key="7">
    <source>
        <dbReference type="EMBL" id="MTD60058.1"/>
    </source>
</evidence>
<proteinExistence type="inferred from homology"/>
<dbReference type="InterPro" id="IPR000764">
    <property type="entry name" value="Uridine_kinase-like"/>
</dbReference>
<dbReference type="GO" id="GO:0044211">
    <property type="term" value="P:CTP salvage"/>
    <property type="evidence" value="ECO:0007669"/>
    <property type="project" value="UniProtKB-UniPathway"/>
</dbReference>
<dbReference type="PRINTS" id="PR00988">
    <property type="entry name" value="URIDINKINASE"/>
</dbReference>
<dbReference type="GO" id="GO:0004849">
    <property type="term" value="F:uridine kinase activity"/>
    <property type="evidence" value="ECO:0007669"/>
    <property type="project" value="UniProtKB-EC"/>
</dbReference>
<dbReference type="NCBIfam" id="TIGR00235">
    <property type="entry name" value="udk"/>
    <property type="match status" value="1"/>
</dbReference>
<name>A0A844GHE1_9FIRM</name>
<dbReference type="PANTHER" id="PTHR10285">
    <property type="entry name" value="URIDINE KINASE"/>
    <property type="match status" value="1"/>
</dbReference>
<dbReference type="Gene3D" id="3.40.50.300">
    <property type="entry name" value="P-loop containing nucleotide triphosphate hydrolases"/>
    <property type="match status" value="1"/>
</dbReference>
<evidence type="ECO:0000256" key="4">
    <source>
        <dbReference type="ARBA" id="ARBA00022777"/>
    </source>
</evidence>
<keyword evidence="5" id="KW-0963">Cytoplasm</keyword>
<evidence type="ECO:0000259" key="6">
    <source>
        <dbReference type="Pfam" id="PF00485"/>
    </source>
</evidence>
<comment type="subcellular location">
    <subcellularLocation>
        <location evidence="5">Cytoplasm</location>
    </subcellularLocation>
</comment>
<dbReference type="Proteomes" id="UP000437824">
    <property type="component" value="Unassembled WGS sequence"/>
</dbReference>
<dbReference type="AlphaFoldDB" id="A0A844GHE1"/>
<dbReference type="InterPro" id="IPR006083">
    <property type="entry name" value="PRK/URK"/>
</dbReference>
<comment type="catalytic activity">
    <reaction evidence="5">
        <text>cytidine + ATP = CMP + ADP + H(+)</text>
        <dbReference type="Rhea" id="RHEA:24674"/>
        <dbReference type="ChEBI" id="CHEBI:15378"/>
        <dbReference type="ChEBI" id="CHEBI:17562"/>
        <dbReference type="ChEBI" id="CHEBI:30616"/>
        <dbReference type="ChEBI" id="CHEBI:60377"/>
        <dbReference type="ChEBI" id="CHEBI:456216"/>
        <dbReference type="EC" id="2.7.1.48"/>
    </reaction>
</comment>
<comment type="similarity">
    <text evidence="5">Belongs to the uridine kinase family.</text>
</comment>
<dbReference type="NCBIfam" id="NF004018">
    <property type="entry name" value="PRK05480.1"/>
    <property type="match status" value="1"/>
</dbReference>
<gene>
    <name evidence="7" type="ORF">GKZ57_01960</name>
</gene>
<keyword evidence="2 5" id="KW-0808">Transferase</keyword>
<keyword evidence="5" id="KW-0067">ATP-binding</keyword>
<dbReference type="EMBL" id="WMBC01000001">
    <property type="protein sequence ID" value="MTD60058.1"/>
    <property type="molecule type" value="Genomic_DNA"/>
</dbReference>
<dbReference type="EC" id="2.7.1.48" evidence="5"/>
<dbReference type="UniPathway" id="UPA00579">
    <property type="reaction ID" value="UER00640"/>
</dbReference>
<evidence type="ECO:0000256" key="2">
    <source>
        <dbReference type="ARBA" id="ARBA00022679"/>
    </source>
</evidence>
<comment type="pathway">
    <text evidence="5">Pyrimidine metabolism; CTP biosynthesis via salvage pathway; CTP from cytidine: step 1/3.</text>
</comment>
<dbReference type="Pfam" id="PF00485">
    <property type="entry name" value="PRK"/>
    <property type="match status" value="1"/>
</dbReference>
<dbReference type="CDD" id="cd02023">
    <property type="entry name" value="UMPK"/>
    <property type="match status" value="1"/>
</dbReference>
<comment type="catalytic activity">
    <reaction evidence="5">
        <text>uridine + ATP = UMP + ADP + H(+)</text>
        <dbReference type="Rhea" id="RHEA:16825"/>
        <dbReference type="ChEBI" id="CHEBI:15378"/>
        <dbReference type="ChEBI" id="CHEBI:16704"/>
        <dbReference type="ChEBI" id="CHEBI:30616"/>
        <dbReference type="ChEBI" id="CHEBI:57865"/>
        <dbReference type="ChEBI" id="CHEBI:456216"/>
        <dbReference type="EC" id="2.7.1.48"/>
    </reaction>
</comment>
<evidence type="ECO:0000256" key="5">
    <source>
        <dbReference type="RuleBase" id="RU003825"/>
    </source>
</evidence>
<protein>
    <recommendedName>
        <fullName evidence="5">Uridine kinase</fullName>
        <ecNumber evidence="5">2.7.1.48</ecNumber>
    </recommendedName>
</protein>
<dbReference type="UniPathway" id="UPA00574">
    <property type="reaction ID" value="UER00637"/>
</dbReference>
<evidence type="ECO:0000256" key="3">
    <source>
        <dbReference type="ARBA" id="ARBA00022741"/>
    </source>
</evidence>
<comment type="pathway">
    <text evidence="1 5">Pyrimidine metabolism; UMP biosynthesis via salvage pathway; UMP from uridine: step 1/1.</text>
</comment>
<sequence length="218" mass="25071">MESIIIGIAGGSGSGKSTFTNRIKKHFGDDVVVIYHDNYYRRQDGILFEKRVKVNYDHPDSLETDLLVEHLKQLKAGKSIECPVYDYSQHNRSDKVIKIEPRPVILVEGILLLADERIRDLLDIKVYVEADADERILRRISRDVEERGRDLNGIIEQYLTTVKPMHYLYVEPTRAKADIVINSGKNNVAFDLFVSKIRQLLEQLSDQDKKCTVGERRG</sequence>
<evidence type="ECO:0000313" key="8">
    <source>
        <dbReference type="Proteomes" id="UP000437824"/>
    </source>
</evidence>
<reference evidence="7 8" key="1">
    <citation type="submission" date="2019-11" db="EMBL/GenBank/DDBJ databases">
        <title>Draft genome sequence of Blautia luti DSM 14534T, isolated from human stool.</title>
        <authorList>
            <person name="Ortiz R."/>
            <person name="Melis-Arcos F."/>
            <person name="Covarrubias P."/>
            <person name="Cardenas J.P."/>
            <person name="Perez-Donoso J."/>
            <person name="Almonacid D."/>
        </authorList>
    </citation>
    <scope>NUCLEOTIDE SEQUENCE [LARGE SCALE GENOMIC DNA]</scope>
    <source>
        <strain evidence="7 8">DSM 14534</strain>
    </source>
</reference>
<dbReference type="GO" id="GO:0005524">
    <property type="term" value="F:ATP binding"/>
    <property type="evidence" value="ECO:0007669"/>
    <property type="project" value="UniProtKB-KW"/>
</dbReference>